<dbReference type="SUPFAM" id="SSF64484">
    <property type="entry name" value="beta and beta-prime subunits of DNA dependent RNA-polymerase"/>
    <property type="match status" value="1"/>
</dbReference>
<evidence type="ECO:0000256" key="4">
    <source>
        <dbReference type="ARBA" id="ARBA00022695"/>
    </source>
</evidence>
<keyword evidence="5" id="KW-0804">Transcription</keyword>
<dbReference type="InterPro" id="IPR044893">
    <property type="entry name" value="RNA_pol_Rpb1_clamp_domain"/>
</dbReference>
<proteinExistence type="predicted"/>
<dbReference type="RefSeq" id="YP_010247475.1">
    <property type="nucleotide sequence ID" value="NC_060295.1"/>
</dbReference>
<dbReference type="AlphaFoldDB" id="A0A8K0ZMG2"/>
<keyword evidence="2" id="KW-0240">DNA-directed RNA polymerase</keyword>
<evidence type="ECO:0000313" key="6">
    <source>
        <dbReference type="EMBL" id="QPD06517.1"/>
    </source>
</evidence>
<geneLocation type="chloroplast" evidence="6"/>
<organism evidence="6">
    <name type="scientific">Heteroplexis impressinervia</name>
    <dbReference type="NCBI Taxonomy" id="2789018"/>
    <lineage>
        <taxon>Eukaryota</taxon>
        <taxon>Viridiplantae</taxon>
        <taxon>Streptophyta</taxon>
        <taxon>Embryophyta</taxon>
        <taxon>Tracheophyta</taxon>
        <taxon>Spermatophyta</taxon>
        <taxon>Magnoliopsida</taxon>
        <taxon>eudicotyledons</taxon>
        <taxon>Gunneridae</taxon>
        <taxon>Pentapetalae</taxon>
        <taxon>asterids</taxon>
        <taxon>campanulids</taxon>
        <taxon>Asterales</taxon>
        <taxon>Asteraceae</taxon>
        <taxon>Asteroideae</taxon>
        <taxon>Astereae</taxon>
        <taxon>North American clade</taxon>
        <taxon>Baccharidinae</taxon>
        <taxon>Heteroplexis</taxon>
    </lineage>
</organism>
<name>A0A8K0ZMG2_9ASTR</name>
<keyword evidence="6" id="KW-0934">Plastid</keyword>
<reference evidence="6" key="1">
    <citation type="submission" date="2019-08" db="EMBL/GenBank/DDBJ databases">
        <title>The complete chloroplast genome of Heteroplexis impressinervia.</title>
        <authorList>
            <person name="Na D."/>
        </authorList>
    </citation>
    <scope>NUCLEOTIDE SEQUENCE</scope>
</reference>
<accession>A0A8K0ZMG2</accession>
<dbReference type="Gene3D" id="4.10.860.120">
    <property type="entry name" value="RNA polymerase II, clamp domain"/>
    <property type="match status" value="1"/>
</dbReference>
<evidence type="ECO:0000256" key="5">
    <source>
        <dbReference type="ARBA" id="ARBA00023163"/>
    </source>
</evidence>
<keyword evidence="6" id="KW-0150">Chloroplast</keyword>
<evidence type="ECO:0000256" key="3">
    <source>
        <dbReference type="ARBA" id="ARBA00022679"/>
    </source>
</evidence>
<protein>
    <recommendedName>
        <fullName evidence="1">DNA-directed RNA polymerase</fullName>
        <ecNumber evidence="1">2.7.7.6</ecNumber>
    </recommendedName>
</protein>
<dbReference type="EC" id="2.7.7.6" evidence="1"/>
<keyword evidence="4" id="KW-0548">Nucleotidyltransferase</keyword>
<evidence type="ECO:0000256" key="1">
    <source>
        <dbReference type="ARBA" id="ARBA00012418"/>
    </source>
</evidence>
<dbReference type="GeneID" id="70676264"/>
<sequence length="169" mass="19585">MFGPIKSGICACGNYRVIGDEKEDPQFCEQCGVEFVDSRIRRYQMGYIKLAYPVMHVWYLKRLPSYIVNLLDKPLNELEDLVYCGRLDQRVIAAREAPIEIHYEALGTYYEIYGHYLIVKSIKKEILYIYIRTTLGHISLYREIEEAIQGFWQGCCNSMLPAGIRVSPG</sequence>
<dbReference type="GO" id="GO:0000428">
    <property type="term" value="C:DNA-directed RNA polymerase complex"/>
    <property type="evidence" value="ECO:0007669"/>
    <property type="project" value="UniProtKB-KW"/>
</dbReference>
<keyword evidence="3" id="KW-0808">Transferase</keyword>
<gene>
    <name evidence="6" type="primary">rpoC1</name>
</gene>
<dbReference type="EMBL" id="MN367917">
    <property type="protein sequence ID" value="QPD06517.1"/>
    <property type="molecule type" value="Genomic_DNA"/>
</dbReference>
<evidence type="ECO:0000256" key="2">
    <source>
        <dbReference type="ARBA" id="ARBA00022478"/>
    </source>
</evidence>
<dbReference type="GO" id="GO:0003899">
    <property type="term" value="F:DNA-directed RNA polymerase activity"/>
    <property type="evidence" value="ECO:0007669"/>
    <property type="project" value="UniProtKB-EC"/>
</dbReference>